<dbReference type="AlphaFoldDB" id="A0A0M2GVS6"/>
<comment type="caution">
    <text evidence="1">The sequence shown here is derived from an EMBL/GenBank/DDBJ whole genome shotgun (WGS) entry which is preliminary data.</text>
</comment>
<dbReference type="PATRIC" id="fig|284040.3.peg.4852"/>
<evidence type="ECO:0000313" key="2">
    <source>
        <dbReference type="Proteomes" id="UP000034786"/>
    </source>
</evidence>
<name>A0A0M2GVS6_9ACTN</name>
<proteinExistence type="predicted"/>
<evidence type="ECO:0000313" key="1">
    <source>
        <dbReference type="EMBL" id="KJK40245.1"/>
    </source>
</evidence>
<organism evidence="1 2">
    <name type="scientific">Streptomyces variegatus</name>
    <dbReference type="NCBI Taxonomy" id="284040"/>
    <lineage>
        <taxon>Bacteria</taxon>
        <taxon>Bacillati</taxon>
        <taxon>Actinomycetota</taxon>
        <taxon>Actinomycetes</taxon>
        <taxon>Kitasatosporales</taxon>
        <taxon>Streptomycetaceae</taxon>
        <taxon>Streptomyces</taxon>
    </lineage>
</organism>
<dbReference type="Proteomes" id="UP000034786">
    <property type="component" value="Unassembled WGS sequence"/>
</dbReference>
<sequence>MIPRTLLGKHLRDIHGDPANSPLRDLIAAAIYEHNQPLCRWTDATQHNRDDYRAQADAVLAVILPSARITATLARMSEADVQRVIDLYERWVKAGPPPLGTSMSRWWDERLVELRAAIHPPETDDATTPTTSLIPQDRALERVEALAYRWETALPADLPYARSLRAALAGPSEPS</sequence>
<gene>
    <name evidence="1" type="ORF">UK15_07805</name>
</gene>
<keyword evidence="2" id="KW-1185">Reference proteome</keyword>
<protein>
    <submittedName>
        <fullName evidence="1">Uncharacterized protein</fullName>
    </submittedName>
</protein>
<dbReference type="RefSeq" id="WP_031137612.1">
    <property type="nucleotide sequence ID" value="NZ_JYJH01000004.1"/>
</dbReference>
<dbReference type="EMBL" id="JYJH01000004">
    <property type="protein sequence ID" value="KJK40245.1"/>
    <property type="molecule type" value="Genomic_DNA"/>
</dbReference>
<dbReference type="STRING" id="284040.UK15_07805"/>
<reference evidence="2" key="1">
    <citation type="submission" date="2015-02" db="EMBL/GenBank/DDBJ databases">
        <authorList>
            <person name="Ju K.-S."/>
            <person name="Doroghazi J.R."/>
            <person name="Metcalf W."/>
        </authorList>
    </citation>
    <scope>NUCLEOTIDE SEQUENCE [LARGE SCALE GENOMIC DNA]</scope>
    <source>
        <strain evidence="2">NRRL B-16380</strain>
    </source>
</reference>
<accession>A0A0M2GVS6</accession>